<evidence type="ECO:0000256" key="1">
    <source>
        <dbReference type="SAM" id="MobiDB-lite"/>
    </source>
</evidence>
<accession>A0AAD1C6R6</accession>
<keyword evidence="3" id="KW-1185">Reference proteome</keyword>
<dbReference type="EMBL" id="AP014862">
    <property type="protein sequence ID" value="BAU76959.1"/>
    <property type="molecule type" value="Genomic_DNA"/>
</dbReference>
<dbReference type="KEGG" id="pfuw:KF707C_52710"/>
<feature type="region of interest" description="Disordered" evidence="1">
    <location>
        <begin position="32"/>
        <end position="70"/>
    </location>
</feature>
<evidence type="ECO:0000313" key="3">
    <source>
        <dbReference type="Proteomes" id="UP000218554"/>
    </source>
</evidence>
<feature type="compositionally biased region" description="Basic residues" evidence="1">
    <location>
        <begin position="59"/>
        <end position="70"/>
    </location>
</feature>
<evidence type="ECO:0000313" key="2">
    <source>
        <dbReference type="EMBL" id="BAU76959.1"/>
    </source>
</evidence>
<name>A0AAD1C6R6_METFU</name>
<reference evidence="2 3" key="2">
    <citation type="journal article" date="2017" name="Int. J. Syst. Evol. Microbiol.">
        <title>Pseudomonas furukawaii sp. nov., a polychlorinated biphenyl-degrading bacterium isolated from biphenyl-contaminated soil in Japan.</title>
        <authorList>
            <person name="Kimura N."/>
            <person name="Watanabe T."/>
            <person name="Suenaga H."/>
            <person name="Fujihara H."/>
            <person name="Futagami T."/>
            <person name="Goto M."/>
            <person name="Hanada S."/>
            <person name="Hirose J."/>
        </authorList>
    </citation>
    <scope>NUCLEOTIDE SEQUENCE [LARGE SCALE GENOMIC DNA]</scope>
    <source>
        <strain evidence="3">DSM 10086 / NBRC 110670 / KF707</strain>
    </source>
</reference>
<proteinExistence type="predicted"/>
<protein>
    <submittedName>
        <fullName evidence="2">Uncharacterized protein</fullName>
    </submittedName>
</protein>
<organism evidence="2 3">
    <name type="scientific">Metapseudomonas furukawaii</name>
    <name type="common">Pseudomonas furukawaii</name>
    <dbReference type="NCBI Taxonomy" id="1149133"/>
    <lineage>
        <taxon>Bacteria</taxon>
        <taxon>Pseudomonadati</taxon>
        <taxon>Pseudomonadota</taxon>
        <taxon>Gammaproteobacteria</taxon>
        <taxon>Pseudomonadales</taxon>
        <taxon>Pseudomonadaceae</taxon>
        <taxon>Metapseudomonas</taxon>
    </lineage>
</organism>
<sequence length="70" mass="7393">MEWGIRGNAGGACGKILTCRRRVPARFHAGFLPGPAQGLTVGTTEGRIAEATPTPRERGRSKKAPHVRGA</sequence>
<reference evidence="3" key="1">
    <citation type="submission" date="2015-05" db="EMBL/GenBank/DDBJ databases">
        <title>Draft genome sequencing of a biphenyl-degrading bacterium, Pseudomonas balearica KF707 (=NBRC110670).</title>
        <authorList>
            <person name="Kimura N."/>
            <person name="Hirose J."/>
            <person name="Watanabe T."/>
            <person name="Suenaga H."/>
            <person name="Fujihara H."/>
            <person name="Noguchi M."/>
            <person name="Hashimoto M."/>
            <person name="Shimodaira J."/>
            <person name="Tsuchikane K."/>
            <person name="Hosoyama A."/>
            <person name="Yamazoe A."/>
            <person name="Fujita N."/>
            <person name="Furukawa K."/>
        </authorList>
    </citation>
    <scope>NUCLEOTIDE SEQUENCE [LARGE SCALE GENOMIC DNA]</scope>
    <source>
        <strain evidence="3">DSM 10086 / NBRC 110670 / KF707</strain>
    </source>
</reference>
<dbReference type="Proteomes" id="UP000218554">
    <property type="component" value="Chromosome"/>
</dbReference>
<dbReference type="AlphaFoldDB" id="A0AAD1C6R6"/>
<gene>
    <name evidence="2" type="ORF">KF707C_52710</name>
</gene>